<keyword evidence="3" id="KW-1185">Reference proteome</keyword>
<feature type="signal peptide" evidence="1">
    <location>
        <begin position="1"/>
        <end position="15"/>
    </location>
</feature>
<comment type="caution">
    <text evidence="2">The sequence shown here is derived from an EMBL/GenBank/DDBJ whole genome shotgun (WGS) entry which is preliminary data.</text>
</comment>
<reference evidence="2" key="1">
    <citation type="submission" date="2023-10" db="EMBL/GenBank/DDBJ databases">
        <title>Genome assembly of Pristionchus species.</title>
        <authorList>
            <person name="Yoshida K."/>
            <person name="Sommer R.J."/>
        </authorList>
    </citation>
    <scope>NUCLEOTIDE SEQUENCE</scope>
    <source>
        <strain evidence="2">RS5133</strain>
    </source>
</reference>
<dbReference type="Proteomes" id="UP001432322">
    <property type="component" value="Unassembled WGS sequence"/>
</dbReference>
<accession>A0AAV5WK63</accession>
<feature type="non-terminal residue" evidence="2">
    <location>
        <position position="163"/>
    </location>
</feature>
<organism evidence="2 3">
    <name type="scientific">Pristionchus fissidentatus</name>
    <dbReference type="NCBI Taxonomy" id="1538716"/>
    <lineage>
        <taxon>Eukaryota</taxon>
        <taxon>Metazoa</taxon>
        <taxon>Ecdysozoa</taxon>
        <taxon>Nematoda</taxon>
        <taxon>Chromadorea</taxon>
        <taxon>Rhabditida</taxon>
        <taxon>Rhabditina</taxon>
        <taxon>Diplogasteromorpha</taxon>
        <taxon>Diplogasteroidea</taxon>
        <taxon>Neodiplogasteridae</taxon>
        <taxon>Pristionchus</taxon>
    </lineage>
</organism>
<dbReference type="EMBL" id="BTSY01000006">
    <property type="protein sequence ID" value="GMT31397.1"/>
    <property type="molecule type" value="Genomic_DNA"/>
</dbReference>
<protein>
    <submittedName>
        <fullName evidence="2">Uncharacterized protein</fullName>
    </submittedName>
</protein>
<evidence type="ECO:0000313" key="3">
    <source>
        <dbReference type="Proteomes" id="UP001432322"/>
    </source>
</evidence>
<evidence type="ECO:0000256" key="1">
    <source>
        <dbReference type="SAM" id="SignalP"/>
    </source>
</evidence>
<name>A0AAV5WK63_9BILA</name>
<keyword evidence="1" id="KW-0732">Signal</keyword>
<evidence type="ECO:0000313" key="2">
    <source>
        <dbReference type="EMBL" id="GMT31397.1"/>
    </source>
</evidence>
<sequence>SSMLLLVGIVAIAYATEPSEVFDRINTEEMDGGLSKRAIVFINEEGECFCRFTAHCPPNCKLIPGKRSVGEERPLPYYFTGLPYYGYEATTVSAPATYNPRSEERETTHGYPGTATPIYPYYQYSSPSYKRSVEQVKREAAYPAVPCEWCRWTHPFTECFPRG</sequence>
<proteinExistence type="predicted"/>
<gene>
    <name evidence="2" type="ORF">PFISCL1PPCAC_22694</name>
</gene>
<feature type="non-terminal residue" evidence="2">
    <location>
        <position position="1"/>
    </location>
</feature>
<feature type="chain" id="PRO_5043798006" evidence="1">
    <location>
        <begin position="16"/>
        <end position="163"/>
    </location>
</feature>
<dbReference type="AlphaFoldDB" id="A0AAV5WK63"/>